<comment type="caution">
    <text evidence="1">The sequence shown here is derived from an EMBL/GenBank/DDBJ whole genome shotgun (WGS) entry which is preliminary data.</text>
</comment>
<dbReference type="EMBL" id="SJPT01000001">
    <property type="protein sequence ID" value="TWU26901.1"/>
    <property type="molecule type" value="Genomic_DNA"/>
</dbReference>
<protein>
    <submittedName>
        <fullName evidence="1">Uncharacterized protein</fullName>
    </submittedName>
</protein>
<dbReference type="AlphaFoldDB" id="A0A5C6CTY3"/>
<proteinExistence type="predicted"/>
<organism evidence="1 2">
    <name type="scientific">Novipirellula galeiformis</name>
    <dbReference type="NCBI Taxonomy" id="2528004"/>
    <lineage>
        <taxon>Bacteria</taxon>
        <taxon>Pseudomonadati</taxon>
        <taxon>Planctomycetota</taxon>
        <taxon>Planctomycetia</taxon>
        <taxon>Pirellulales</taxon>
        <taxon>Pirellulaceae</taxon>
        <taxon>Novipirellula</taxon>
    </lineage>
</organism>
<evidence type="ECO:0000313" key="1">
    <source>
        <dbReference type="EMBL" id="TWU26901.1"/>
    </source>
</evidence>
<keyword evidence="2" id="KW-1185">Reference proteome</keyword>
<sequence>MAVTSSRYRSLDSPTGRCNPFEPTCSTQFLGGMVKGGKSRTISVVRASRQIRAGCHVSGARDTCPAFFLDRAYREDIEGTLDAEFLFFAVIVTRFEPPNAGKHNGAIEAIAPADSGAPAASRWLRRPHY</sequence>
<gene>
    <name evidence="1" type="ORF">Pla52o_07570</name>
</gene>
<name>A0A5C6CTY3_9BACT</name>
<dbReference type="Proteomes" id="UP000316304">
    <property type="component" value="Unassembled WGS sequence"/>
</dbReference>
<reference evidence="1 2" key="1">
    <citation type="submission" date="2019-02" db="EMBL/GenBank/DDBJ databases">
        <title>Deep-cultivation of Planctomycetes and their phenomic and genomic characterization uncovers novel biology.</title>
        <authorList>
            <person name="Wiegand S."/>
            <person name="Jogler M."/>
            <person name="Boedeker C."/>
            <person name="Pinto D."/>
            <person name="Vollmers J."/>
            <person name="Rivas-Marin E."/>
            <person name="Kohn T."/>
            <person name="Peeters S.H."/>
            <person name="Heuer A."/>
            <person name="Rast P."/>
            <person name="Oberbeckmann S."/>
            <person name="Bunk B."/>
            <person name="Jeske O."/>
            <person name="Meyerdierks A."/>
            <person name="Storesund J.E."/>
            <person name="Kallscheuer N."/>
            <person name="Luecker S."/>
            <person name="Lage O.M."/>
            <person name="Pohl T."/>
            <person name="Merkel B.J."/>
            <person name="Hornburger P."/>
            <person name="Mueller R.-W."/>
            <person name="Bruemmer F."/>
            <person name="Labrenz M."/>
            <person name="Spormann A.M."/>
            <person name="Op Den Camp H."/>
            <person name="Overmann J."/>
            <person name="Amann R."/>
            <person name="Jetten M.S.M."/>
            <person name="Mascher T."/>
            <person name="Medema M.H."/>
            <person name="Devos D.P."/>
            <person name="Kaster A.-K."/>
            <person name="Ovreas L."/>
            <person name="Rohde M."/>
            <person name="Galperin M.Y."/>
            <person name="Jogler C."/>
        </authorList>
    </citation>
    <scope>NUCLEOTIDE SEQUENCE [LARGE SCALE GENOMIC DNA]</scope>
    <source>
        <strain evidence="1 2">Pla52o</strain>
    </source>
</reference>
<accession>A0A5C6CTY3</accession>
<evidence type="ECO:0000313" key="2">
    <source>
        <dbReference type="Proteomes" id="UP000316304"/>
    </source>
</evidence>